<evidence type="ECO:0000256" key="1">
    <source>
        <dbReference type="ARBA" id="ARBA00022741"/>
    </source>
</evidence>
<evidence type="ECO:0000313" key="5">
    <source>
        <dbReference type="EMBL" id="MCM2372623.1"/>
    </source>
</evidence>
<protein>
    <submittedName>
        <fullName evidence="5">AAA family ATPase</fullName>
    </submittedName>
</protein>
<dbReference type="PANTHER" id="PTHR23077:SF171">
    <property type="entry name" value="NUCLEAR VALOSIN-CONTAINING PROTEIN-LIKE"/>
    <property type="match status" value="1"/>
</dbReference>
<dbReference type="InterPro" id="IPR027417">
    <property type="entry name" value="P-loop_NTPase"/>
</dbReference>
<dbReference type="SMART" id="SM00382">
    <property type="entry name" value="AAA"/>
    <property type="match status" value="1"/>
</dbReference>
<dbReference type="RefSeq" id="WP_250930255.1">
    <property type="nucleotide sequence ID" value="NZ_JAMQBK010000049.1"/>
</dbReference>
<reference evidence="5 6" key="1">
    <citation type="journal article" date="2022" name="Syst. Appl. Microbiol.">
        <title>Rhodopirellula aestuarii sp. nov., a novel member of the genus Rhodopirellula isolated from brackish sediments collected in the Tagus River estuary, Portugal.</title>
        <authorList>
            <person name="Vitorino I.R."/>
            <person name="Klimek D."/>
            <person name="Calusinska M."/>
            <person name="Lobo-da-Cunha A."/>
            <person name="Vasconcelos V."/>
            <person name="Lage O.M."/>
        </authorList>
    </citation>
    <scope>NUCLEOTIDE SEQUENCE [LARGE SCALE GENOMIC DNA]</scope>
    <source>
        <strain evidence="5 6">ICT_H3.1</strain>
    </source>
</reference>
<dbReference type="InterPro" id="IPR011990">
    <property type="entry name" value="TPR-like_helical_dom_sf"/>
</dbReference>
<evidence type="ECO:0000256" key="3">
    <source>
        <dbReference type="RuleBase" id="RU003651"/>
    </source>
</evidence>
<dbReference type="Proteomes" id="UP001202961">
    <property type="component" value="Unassembled WGS sequence"/>
</dbReference>
<keyword evidence="1 3" id="KW-0547">Nucleotide-binding</keyword>
<gene>
    <name evidence="5" type="ORF">NB063_18585</name>
</gene>
<evidence type="ECO:0000313" key="6">
    <source>
        <dbReference type="Proteomes" id="UP001202961"/>
    </source>
</evidence>
<dbReference type="InterPro" id="IPR050168">
    <property type="entry name" value="AAA_ATPase_domain"/>
</dbReference>
<evidence type="ECO:0000256" key="2">
    <source>
        <dbReference type="ARBA" id="ARBA00022840"/>
    </source>
</evidence>
<dbReference type="InterPro" id="IPR003593">
    <property type="entry name" value="AAA+_ATPase"/>
</dbReference>
<organism evidence="5 6">
    <name type="scientific">Aporhodopirellula aestuarii</name>
    <dbReference type="NCBI Taxonomy" id="2950107"/>
    <lineage>
        <taxon>Bacteria</taxon>
        <taxon>Pseudomonadati</taxon>
        <taxon>Planctomycetota</taxon>
        <taxon>Planctomycetia</taxon>
        <taxon>Pirellulales</taxon>
        <taxon>Pirellulaceae</taxon>
        <taxon>Aporhodopirellula</taxon>
    </lineage>
</organism>
<dbReference type="InterPro" id="IPR003960">
    <property type="entry name" value="ATPase_AAA_CS"/>
</dbReference>
<keyword evidence="2 3" id="KW-0067">ATP-binding</keyword>
<comment type="similarity">
    <text evidence="3">Belongs to the AAA ATPase family.</text>
</comment>
<dbReference type="InterPro" id="IPR003959">
    <property type="entry name" value="ATPase_AAA_core"/>
</dbReference>
<proteinExistence type="inferred from homology"/>
<comment type="caution">
    <text evidence="5">The sequence shown here is derived from an EMBL/GenBank/DDBJ whole genome shotgun (WGS) entry which is preliminary data.</text>
</comment>
<dbReference type="Pfam" id="PF00004">
    <property type="entry name" value="AAA"/>
    <property type="match status" value="1"/>
</dbReference>
<accession>A0ABT0U888</accession>
<feature type="domain" description="AAA+ ATPase" evidence="4">
    <location>
        <begin position="216"/>
        <end position="353"/>
    </location>
</feature>
<dbReference type="SUPFAM" id="SSF52540">
    <property type="entry name" value="P-loop containing nucleoside triphosphate hydrolases"/>
    <property type="match status" value="1"/>
</dbReference>
<dbReference type="PROSITE" id="PS00674">
    <property type="entry name" value="AAA"/>
    <property type="match status" value="1"/>
</dbReference>
<sequence length="460" mass="50764">MSDSEAALEALRVAMRLAPHSLDLAEHFGKTLMTMLRYGEAEQHFKDMLTRYPDSRSIKTLLADAYYRQDKNSHALAIVETLISGPSTYAPALILHSRLMYRAGEVSRAVSSYKQAIDLDDEVADEQLEGLLGIGSWSSDDESPFGGREDENEVVDGRIRLTSEGDDTGPSQGKVERPKIKFADVGGMTKVKEQIEVKIIHPLTHAEMYAAYGKKVGGGILMYGPPGCGKTHLARATAGEVDARYMSIGINDVLDMWIGNSERNLHSLFEEARRNRPCVLFFDEVDALGASRSDMRQSAGRHLVNQFLSELDGVESDNEGVLILGATNAPWHVDAAFRRPGRFDQVIFVPPPDQEARVEIVKLLIEGKPTLDVDCQAIAKKSREFSGADLQAVVDRAVETKLQEAVKTGKPTPLTTKDLLATLKTVKPSTKEWFATARNHAVYANQGGTYDDILEYLKIK</sequence>
<dbReference type="EMBL" id="JAMQBK010000049">
    <property type="protein sequence ID" value="MCM2372623.1"/>
    <property type="molecule type" value="Genomic_DNA"/>
</dbReference>
<dbReference type="PANTHER" id="PTHR23077">
    <property type="entry name" value="AAA-FAMILY ATPASE"/>
    <property type="match status" value="1"/>
</dbReference>
<dbReference type="SUPFAM" id="SSF48452">
    <property type="entry name" value="TPR-like"/>
    <property type="match status" value="1"/>
</dbReference>
<name>A0ABT0U888_9BACT</name>
<dbReference type="Gene3D" id="3.40.50.300">
    <property type="entry name" value="P-loop containing nucleotide triphosphate hydrolases"/>
    <property type="match status" value="1"/>
</dbReference>
<keyword evidence="6" id="KW-1185">Reference proteome</keyword>
<dbReference type="Gene3D" id="1.25.40.10">
    <property type="entry name" value="Tetratricopeptide repeat domain"/>
    <property type="match status" value="1"/>
</dbReference>
<evidence type="ECO:0000259" key="4">
    <source>
        <dbReference type="SMART" id="SM00382"/>
    </source>
</evidence>
<dbReference type="Gene3D" id="1.10.8.60">
    <property type="match status" value="1"/>
</dbReference>